<dbReference type="EMBL" id="JACHFJ010000002">
    <property type="protein sequence ID" value="MBB5372496.1"/>
    <property type="molecule type" value="Genomic_DNA"/>
</dbReference>
<dbReference type="GO" id="GO:0004526">
    <property type="term" value="F:ribonuclease P activity"/>
    <property type="evidence" value="ECO:0007669"/>
    <property type="project" value="UniProtKB-UniRule"/>
</dbReference>
<proteinExistence type="inferred from homology"/>
<keyword evidence="2 7" id="KW-0819">tRNA processing</keyword>
<comment type="similarity">
    <text evidence="7">Belongs to the RnpA family.</text>
</comment>
<keyword evidence="10" id="KW-1185">Reference proteome</keyword>
<keyword evidence="3 7" id="KW-0540">Nuclease</keyword>
<evidence type="ECO:0000256" key="4">
    <source>
        <dbReference type="ARBA" id="ARBA00022759"/>
    </source>
</evidence>
<dbReference type="Proteomes" id="UP000553706">
    <property type="component" value="Unassembled WGS sequence"/>
</dbReference>
<name>A0A840V9T7_9PROT</name>
<dbReference type="NCBIfam" id="TIGR00188">
    <property type="entry name" value="rnpA"/>
    <property type="match status" value="1"/>
</dbReference>
<dbReference type="GO" id="GO:0030677">
    <property type="term" value="C:ribonuclease P complex"/>
    <property type="evidence" value="ECO:0007669"/>
    <property type="project" value="TreeGrafter"/>
</dbReference>
<evidence type="ECO:0000256" key="6">
    <source>
        <dbReference type="ARBA" id="ARBA00022884"/>
    </source>
</evidence>
<dbReference type="GO" id="GO:0000049">
    <property type="term" value="F:tRNA binding"/>
    <property type="evidence" value="ECO:0007669"/>
    <property type="project" value="UniProtKB-UniRule"/>
</dbReference>
<protein>
    <recommendedName>
        <fullName evidence="7 8">Ribonuclease P protein component</fullName>
        <shortName evidence="7">RNase P protein</shortName>
        <shortName evidence="7">RNaseP protein</shortName>
        <ecNumber evidence="7 8">3.1.26.5</ecNumber>
    </recommendedName>
    <alternativeName>
        <fullName evidence="7">Protein C5</fullName>
    </alternativeName>
</protein>
<evidence type="ECO:0000256" key="1">
    <source>
        <dbReference type="ARBA" id="ARBA00002663"/>
    </source>
</evidence>
<dbReference type="PANTHER" id="PTHR33992:SF1">
    <property type="entry name" value="RIBONUCLEASE P PROTEIN COMPONENT"/>
    <property type="match status" value="1"/>
</dbReference>
<accession>A0A840V9T7</accession>
<evidence type="ECO:0000256" key="8">
    <source>
        <dbReference type="NCBIfam" id="TIGR00188"/>
    </source>
</evidence>
<evidence type="ECO:0000256" key="5">
    <source>
        <dbReference type="ARBA" id="ARBA00022801"/>
    </source>
</evidence>
<keyword evidence="6 7" id="KW-0694">RNA-binding</keyword>
<dbReference type="HAMAP" id="MF_00227">
    <property type="entry name" value="RNase_P"/>
    <property type="match status" value="1"/>
</dbReference>
<evidence type="ECO:0000256" key="2">
    <source>
        <dbReference type="ARBA" id="ARBA00022694"/>
    </source>
</evidence>
<dbReference type="InterPro" id="IPR020568">
    <property type="entry name" value="Ribosomal_Su5_D2-typ_SF"/>
</dbReference>
<dbReference type="GO" id="GO:0042781">
    <property type="term" value="F:3'-tRNA processing endoribonuclease activity"/>
    <property type="evidence" value="ECO:0007669"/>
    <property type="project" value="TreeGrafter"/>
</dbReference>
<evidence type="ECO:0000313" key="9">
    <source>
        <dbReference type="EMBL" id="MBB5372496.1"/>
    </source>
</evidence>
<comment type="caution">
    <text evidence="9">The sequence shown here is derived from an EMBL/GenBank/DDBJ whole genome shotgun (WGS) entry which is preliminary data.</text>
</comment>
<dbReference type="PANTHER" id="PTHR33992">
    <property type="entry name" value="RIBONUCLEASE P PROTEIN COMPONENT"/>
    <property type="match status" value="1"/>
</dbReference>
<keyword evidence="5 7" id="KW-0378">Hydrolase</keyword>
<comment type="subunit">
    <text evidence="7">Consists of a catalytic RNA component (M1 or rnpB) and a protein subunit.</text>
</comment>
<dbReference type="InterPro" id="IPR020539">
    <property type="entry name" value="RNase_P_CS"/>
</dbReference>
<dbReference type="Gene3D" id="3.30.230.10">
    <property type="match status" value="1"/>
</dbReference>
<dbReference type="InterPro" id="IPR014721">
    <property type="entry name" value="Ribsml_uS5_D2-typ_fold_subgr"/>
</dbReference>
<keyword evidence="4 7" id="KW-0255">Endonuclease</keyword>
<dbReference type="GO" id="GO:0001682">
    <property type="term" value="P:tRNA 5'-leader removal"/>
    <property type="evidence" value="ECO:0007669"/>
    <property type="project" value="UniProtKB-UniRule"/>
</dbReference>
<dbReference type="SUPFAM" id="SSF54211">
    <property type="entry name" value="Ribosomal protein S5 domain 2-like"/>
    <property type="match status" value="1"/>
</dbReference>
<dbReference type="RefSeq" id="WP_183265517.1">
    <property type="nucleotide sequence ID" value="NZ_JACHFJ010000002.1"/>
</dbReference>
<comment type="catalytic activity">
    <reaction evidence="7">
        <text>Endonucleolytic cleavage of RNA, removing 5'-extranucleotides from tRNA precursor.</text>
        <dbReference type="EC" id="3.1.26.5"/>
    </reaction>
</comment>
<evidence type="ECO:0000256" key="7">
    <source>
        <dbReference type="HAMAP-Rule" id="MF_00227"/>
    </source>
</evidence>
<sequence>MARLTPPKRFKKRADFLRLAARGKKIAKSGFVMQALSNGAEPELRLGFTATKKIGNAVTRNRAKRRLREAARLGLAGRELPGVELVLIARKETASVPFAKLQRNLALALDEVLT</sequence>
<organism evidence="9 10">
    <name type="scientific">Acidocella aromatica</name>
    <dbReference type="NCBI Taxonomy" id="1303579"/>
    <lineage>
        <taxon>Bacteria</taxon>
        <taxon>Pseudomonadati</taxon>
        <taxon>Pseudomonadota</taxon>
        <taxon>Alphaproteobacteria</taxon>
        <taxon>Acetobacterales</taxon>
        <taxon>Acidocellaceae</taxon>
        <taxon>Acidocella</taxon>
    </lineage>
</organism>
<evidence type="ECO:0000256" key="3">
    <source>
        <dbReference type="ARBA" id="ARBA00022722"/>
    </source>
</evidence>
<evidence type="ECO:0000313" key="10">
    <source>
        <dbReference type="Proteomes" id="UP000553706"/>
    </source>
</evidence>
<dbReference type="AlphaFoldDB" id="A0A840V9T7"/>
<comment type="function">
    <text evidence="1 7">RNaseP catalyzes the removal of the 5'-leader sequence from pre-tRNA to produce the mature 5'-terminus. It can also cleave other RNA substrates such as 4.5S RNA. The protein component plays an auxiliary but essential role in vivo by binding to the 5'-leader sequence and broadening the substrate specificity of the ribozyme.</text>
</comment>
<gene>
    <name evidence="7" type="primary">rnpA</name>
    <name evidence="9" type="ORF">HNP71_000734</name>
</gene>
<dbReference type="Pfam" id="PF00825">
    <property type="entry name" value="Ribonuclease_P"/>
    <property type="match status" value="1"/>
</dbReference>
<dbReference type="InterPro" id="IPR000100">
    <property type="entry name" value="RNase_P"/>
</dbReference>
<reference evidence="9 10" key="1">
    <citation type="submission" date="2020-08" db="EMBL/GenBank/DDBJ databases">
        <title>Genomic Encyclopedia of Type Strains, Phase IV (KMG-IV): sequencing the most valuable type-strain genomes for metagenomic binning, comparative biology and taxonomic classification.</title>
        <authorList>
            <person name="Goeker M."/>
        </authorList>
    </citation>
    <scope>NUCLEOTIDE SEQUENCE [LARGE SCALE GENOMIC DNA]</scope>
    <source>
        <strain evidence="9 10">DSM 27026</strain>
    </source>
</reference>
<dbReference type="PROSITE" id="PS00648">
    <property type="entry name" value="RIBONUCLEASE_P"/>
    <property type="match status" value="1"/>
</dbReference>
<dbReference type="EC" id="3.1.26.5" evidence="7 8"/>